<evidence type="ECO:0000313" key="1">
    <source>
        <dbReference type="EMBL" id="MFE4106191.1"/>
    </source>
</evidence>
<dbReference type="Proteomes" id="UP001600165">
    <property type="component" value="Unassembled WGS sequence"/>
</dbReference>
<dbReference type="EMBL" id="JBHZOL010000055">
    <property type="protein sequence ID" value="MFE4106191.1"/>
    <property type="molecule type" value="Genomic_DNA"/>
</dbReference>
<accession>A0ABW6IDE2</accession>
<dbReference type="RefSeq" id="WP_377963704.1">
    <property type="nucleotide sequence ID" value="NZ_JBHZOL010000055.1"/>
</dbReference>
<keyword evidence="2" id="KW-1185">Reference proteome</keyword>
<evidence type="ECO:0000313" key="2">
    <source>
        <dbReference type="Proteomes" id="UP001600165"/>
    </source>
</evidence>
<comment type="caution">
    <text evidence="1">The sequence shown here is derived from an EMBL/GenBank/DDBJ whole genome shotgun (WGS) entry which is preliminary data.</text>
</comment>
<gene>
    <name evidence="1" type="ORF">ACFVKH_07885</name>
</gene>
<name>A0ABW6IDE2_9CYAN</name>
<protein>
    <submittedName>
        <fullName evidence="1">Uncharacterized protein</fullName>
    </submittedName>
</protein>
<organism evidence="1 2">
    <name type="scientific">Almyronema epifaneia S1</name>
    <dbReference type="NCBI Taxonomy" id="2991925"/>
    <lineage>
        <taxon>Bacteria</taxon>
        <taxon>Bacillati</taxon>
        <taxon>Cyanobacteriota</taxon>
        <taxon>Cyanophyceae</taxon>
        <taxon>Nodosilineales</taxon>
        <taxon>Nodosilineaceae</taxon>
        <taxon>Almyronema</taxon>
        <taxon>Almyronema epifaneia</taxon>
    </lineage>
</organism>
<reference evidence="1 2" key="1">
    <citation type="submission" date="2024-10" db="EMBL/GenBank/DDBJ databases">
        <authorList>
            <person name="Ratan Roy A."/>
            <person name="Morales Sandoval P.H."/>
            <person name="De Los Santos Villalobos S."/>
            <person name="Chakraborty S."/>
            <person name="Mukherjee J."/>
        </authorList>
    </citation>
    <scope>NUCLEOTIDE SEQUENCE [LARGE SCALE GENOMIC DNA]</scope>
    <source>
        <strain evidence="1 2">S1</strain>
    </source>
</reference>
<sequence>MTVMDPDLNIPFDRLRQLRAILLKLHKALLDSEKILYEQMHGRIRSSGEFFQLVVEHEWFNWLRAISKFIVQIDEALDAKEPMTLGQVNGLLEDARQLLRPVEQGTEFEKRYYQAIQRDPNIAFMHGQVTNLLRVPS</sequence>
<proteinExistence type="predicted"/>